<reference evidence="1" key="1">
    <citation type="submission" date="2020-02" db="EMBL/GenBank/DDBJ databases">
        <authorList>
            <person name="Meier V. D."/>
        </authorList>
    </citation>
    <scope>NUCLEOTIDE SEQUENCE</scope>
    <source>
        <strain evidence="1">AVDCRST_MAG93</strain>
    </source>
</reference>
<dbReference type="EMBL" id="CADCTR010000018">
    <property type="protein sequence ID" value="CAA9211904.1"/>
    <property type="molecule type" value="Genomic_DNA"/>
</dbReference>
<organism evidence="1">
    <name type="scientific">uncultured Chloroflexia bacterium</name>
    <dbReference type="NCBI Taxonomy" id="1672391"/>
    <lineage>
        <taxon>Bacteria</taxon>
        <taxon>Bacillati</taxon>
        <taxon>Chloroflexota</taxon>
        <taxon>Chloroflexia</taxon>
        <taxon>environmental samples</taxon>
    </lineage>
</organism>
<sequence length="45" mass="4941">MLLRGRGRLLEVCTLQSNEVVSDHACSPSSLSHALKVRAKALFFV</sequence>
<dbReference type="AlphaFoldDB" id="A0A6J4H2Z0"/>
<evidence type="ECO:0000313" key="1">
    <source>
        <dbReference type="EMBL" id="CAA9211904.1"/>
    </source>
</evidence>
<protein>
    <submittedName>
        <fullName evidence="1">Uncharacterized protein</fullName>
    </submittedName>
</protein>
<gene>
    <name evidence="1" type="ORF">AVDCRST_MAG93-58</name>
</gene>
<proteinExistence type="predicted"/>
<name>A0A6J4H2Z0_9CHLR</name>
<accession>A0A6J4H2Z0</accession>